<feature type="region of interest" description="Disordered" evidence="1">
    <location>
        <begin position="31"/>
        <end position="59"/>
    </location>
</feature>
<proteinExistence type="predicted"/>
<reference evidence="4" key="1">
    <citation type="journal article" date="2019" name="Int. J. Syst. Evol. Microbiol.">
        <title>The Global Catalogue of Microorganisms (GCM) 10K type strain sequencing project: providing services to taxonomists for standard genome sequencing and annotation.</title>
        <authorList>
            <consortium name="The Broad Institute Genomics Platform"/>
            <consortium name="The Broad Institute Genome Sequencing Center for Infectious Disease"/>
            <person name="Wu L."/>
            <person name="Ma J."/>
        </authorList>
    </citation>
    <scope>NUCLEOTIDE SEQUENCE [LARGE SCALE GENOMIC DNA]</scope>
    <source>
        <strain evidence="4">CECT 7131</strain>
    </source>
</reference>
<feature type="signal peptide" evidence="2">
    <location>
        <begin position="1"/>
        <end position="18"/>
    </location>
</feature>
<sequence>MRYRILALLLATALPGCAANSFGAPQWHDNAEAPAWRRPGPAALPPLQRLPAPAYSARA</sequence>
<feature type="compositionally biased region" description="Low complexity" evidence="1">
    <location>
        <begin position="32"/>
        <end position="59"/>
    </location>
</feature>
<keyword evidence="2" id="KW-0732">Signal</keyword>
<accession>A0ABT8ADT3</accession>
<organism evidence="3 4">
    <name type="scientific">Paeniroseomonas aquatica</name>
    <dbReference type="NCBI Taxonomy" id="373043"/>
    <lineage>
        <taxon>Bacteria</taxon>
        <taxon>Pseudomonadati</taxon>
        <taxon>Pseudomonadota</taxon>
        <taxon>Alphaproteobacteria</taxon>
        <taxon>Acetobacterales</taxon>
        <taxon>Acetobacteraceae</taxon>
        <taxon>Paeniroseomonas</taxon>
    </lineage>
</organism>
<evidence type="ECO:0000256" key="1">
    <source>
        <dbReference type="SAM" id="MobiDB-lite"/>
    </source>
</evidence>
<name>A0ABT8ADT3_9PROT</name>
<gene>
    <name evidence="3" type="ORF">QWZ14_24285</name>
</gene>
<comment type="caution">
    <text evidence="3">The sequence shown here is derived from an EMBL/GenBank/DDBJ whole genome shotgun (WGS) entry which is preliminary data.</text>
</comment>
<dbReference type="EMBL" id="JAUFPN010000194">
    <property type="protein sequence ID" value="MDN3567509.1"/>
    <property type="molecule type" value="Genomic_DNA"/>
</dbReference>
<dbReference type="Proteomes" id="UP001529369">
    <property type="component" value="Unassembled WGS sequence"/>
</dbReference>
<evidence type="ECO:0000313" key="4">
    <source>
        <dbReference type="Proteomes" id="UP001529369"/>
    </source>
</evidence>
<evidence type="ECO:0000313" key="3">
    <source>
        <dbReference type="EMBL" id="MDN3567509.1"/>
    </source>
</evidence>
<dbReference type="RefSeq" id="WP_290319549.1">
    <property type="nucleotide sequence ID" value="NZ_JAUFPN010000194.1"/>
</dbReference>
<feature type="chain" id="PRO_5046665795" evidence="2">
    <location>
        <begin position="19"/>
        <end position="59"/>
    </location>
</feature>
<protein>
    <submittedName>
        <fullName evidence="3">Uncharacterized protein</fullName>
    </submittedName>
</protein>
<keyword evidence="4" id="KW-1185">Reference proteome</keyword>
<evidence type="ECO:0000256" key="2">
    <source>
        <dbReference type="SAM" id="SignalP"/>
    </source>
</evidence>